<accession>A0A146JZ39</accession>
<proteinExistence type="predicted"/>
<gene>
    <name evidence="1" type="ORF">TPC1_31836</name>
</gene>
<dbReference type="AlphaFoldDB" id="A0A146JZ39"/>
<feature type="non-terminal residue" evidence="1">
    <location>
        <position position="307"/>
    </location>
</feature>
<protein>
    <submittedName>
        <fullName evidence="1">Uncharacterized protein</fullName>
    </submittedName>
</protein>
<reference evidence="1" key="1">
    <citation type="submission" date="2015-07" db="EMBL/GenBank/DDBJ databases">
        <title>Adaptation to a free-living lifestyle via gene acquisitions in the diplomonad Trepomonas sp. PC1.</title>
        <authorList>
            <person name="Xu F."/>
            <person name="Jerlstrom-Hultqvist J."/>
            <person name="Kolisko M."/>
            <person name="Simpson A.G.B."/>
            <person name="Roger A.J."/>
            <person name="Svard S.G."/>
            <person name="Andersson J.O."/>
        </authorList>
    </citation>
    <scope>NUCLEOTIDE SEQUENCE</scope>
    <source>
        <strain evidence="1">PC1</strain>
    </source>
</reference>
<feature type="non-terminal residue" evidence="1">
    <location>
        <position position="1"/>
    </location>
</feature>
<name>A0A146JZ39_9EUKA</name>
<dbReference type="EMBL" id="GDID01007937">
    <property type="protein sequence ID" value="JAP88669.1"/>
    <property type="molecule type" value="Transcribed_RNA"/>
</dbReference>
<organism evidence="1">
    <name type="scientific">Trepomonas sp. PC1</name>
    <dbReference type="NCBI Taxonomy" id="1076344"/>
    <lineage>
        <taxon>Eukaryota</taxon>
        <taxon>Metamonada</taxon>
        <taxon>Diplomonadida</taxon>
        <taxon>Hexamitidae</taxon>
        <taxon>Hexamitinae</taxon>
        <taxon>Trepomonas</taxon>
    </lineage>
</organism>
<evidence type="ECO:0000313" key="1">
    <source>
        <dbReference type="EMBL" id="JAP88669.1"/>
    </source>
</evidence>
<sequence length="307" mass="35285">NMSPFVAIQYRQQQFIASSTQIQQETQSLDQEDDVSAVCNVLAKQVQSSQINKQDEQSGSPIFQQNSMIHMESSINHLSEENRSIVENLMEPKNDSGLNVSVKESFPNVFSTQLQADLQPSFNLTQTENQKGFFSFSQQLMQSNLSRAKSFNEFPQSIHKFTVDSIQKEDSAPEVDMLFSSDCDDNFSFKRIKNVVEVNHQGKPLFVCQLHEIQIDFFTKTLNIYENQLQLKFKQIDKFAQTLSQLYSQKVDQVIFKQALQIGCLKHKNEEILRFKLDCQAYVVQQILILKRGNKVINCFQVDGNAK</sequence>